<name>A0A0F9M4Y1_9ZZZZ</name>
<protein>
    <submittedName>
        <fullName evidence="1">Uncharacterized protein</fullName>
    </submittedName>
</protein>
<comment type="caution">
    <text evidence="1">The sequence shown here is derived from an EMBL/GenBank/DDBJ whole genome shotgun (WGS) entry which is preliminary data.</text>
</comment>
<dbReference type="AlphaFoldDB" id="A0A0F9M4Y1"/>
<gene>
    <name evidence="1" type="ORF">LCGC14_1427930</name>
</gene>
<reference evidence="1" key="1">
    <citation type="journal article" date="2015" name="Nature">
        <title>Complex archaea that bridge the gap between prokaryotes and eukaryotes.</title>
        <authorList>
            <person name="Spang A."/>
            <person name="Saw J.H."/>
            <person name="Jorgensen S.L."/>
            <person name="Zaremba-Niedzwiedzka K."/>
            <person name="Martijn J."/>
            <person name="Lind A.E."/>
            <person name="van Eijk R."/>
            <person name="Schleper C."/>
            <person name="Guy L."/>
            <person name="Ettema T.J."/>
        </authorList>
    </citation>
    <scope>NUCLEOTIDE SEQUENCE</scope>
</reference>
<organism evidence="1">
    <name type="scientific">marine sediment metagenome</name>
    <dbReference type="NCBI Taxonomy" id="412755"/>
    <lineage>
        <taxon>unclassified sequences</taxon>
        <taxon>metagenomes</taxon>
        <taxon>ecological metagenomes</taxon>
    </lineage>
</organism>
<proteinExistence type="predicted"/>
<evidence type="ECO:0000313" key="1">
    <source>
        <dbReference type="EMBL" id="KKM71715.1"/>
    </source>
</evidence>
<accession>A0A0F9M4Y1</accession>
<sequence length="62" mass="7462">MRLLCWLRLRKHEPAWIIRADTRSDIPGTHYVLGCVFCRKALLPHEYQPRPEYLERSDVLEL</sequence>
<dbReference type="EMBL" id="LAZR01009588">
    <property type="protein sequence ID" value="KKM71715.1"/>
    <property type="molecule type" value="Genomic_DNA"/>
</dbReference>